<dbReference type="PANTHER" id="PTHR48086:SF3">
    <property type="entry name" value="SODIUM_PROLINE SYMPORTER"/>
    <property type="match status" value="1"/>
</dbReference>
<keyword evidence="3" id="KW-0813">Transport</keyword>
<dbReference type="InterPro" id="IPR050277">
    <property type="entry name" value="Sodium:Solute_Symporter"/>
</dbReference>
<evidence type="ECO:0000256" key="6">
    <source>
        <dbReference type="ARBA" id="ARBA00022847"/>
    </source>
</evidence>
<evidence type="ECO:0000256" key="14">
    <source>
        <dbReference type="SAM" id="Phobius"/>
    </source>
</evidence>
<comment type="similarity">
    <text evidence="2 13">Belongs to the sodium:solute symporter (SSF) (TC 2.A.21) family.</text>
</comment>
<dbReference type="PANTHER" id="PTHR48086">
    <property type="entry name" value="SODIUM/PROLINE SYMPORTER-RELATED"/>
    <property type="match status" value="1"/>
</dbReference>
<evidence type="ECO:0000256" key="2">
    <source>
        <dbReference type="ARBA" id="ARBA00006434"/>
    </source>
</evidence>
<dbReference type="GeneID" id="93301975"/>
<keyword evidence="8" id="KW-0915">Sodium</keyword>
<evidence type="ECO:0000256" key="5">
    <source>
        <dbReference type="ARBA" id="ARBA00022692"/>
    </source>
</evidence>
<proteinExistence type="inferred from homology"/>
<feature type="transmembrane region" description="Helical" evidence="14">
    <location>
        <begin position="6"/>
        <end position="26"/>
    </location>
</feature>
<evidence type="ECO:0000256" key="8">
    <source>
        <dbReference type="ARBA" id="ARBA00023053"/>
    </source>
</evidence>
<feature type="transmembrane region" description="Helical" evidence="14">
    <location>
        <begin position="228"/>
        <end position="246"/>
    </location>
</feature>
<dbReference type="GO" id="GO:0015293">
    <property type="term" value="F:symporter activity"/>
    <property type="evidence" value="ECO:0007669"/>
    <property type="project" value="UniProtKB-KW"/>
</dbReference>
<evidence type="ECO:0000256" key="4">
    <source>
        <dbReference type="ARBA" id="ARBA00022475"/>
    </source>
</evidence>
<dbReference type="Proteomes" id="UP000095003">
    <property type="component" value="Unassembled WGS sequence"/>
</dbReference>
<keyword evidence="9" id="KW-0406">Ion transport</keyword>
<dbReference type="GO" id="GO:0005886">
    <property type="term" value="C:plasma membrane"/>
    <property type="evidence" value="ECO:0007669"/>
    <property type="project" value="UniProtKB-SubCell"/>
</dbReference>
<feature type="transmembrane region" description="Helical" evidence="14">
    <location>
        <begin position="413"/>
        <end position="433"/>
    </location>
</feature>
<dbReference type="Gene3D" id="1.20.1730.10">
    <property type="entry name" value="Sodium/glucose cotransporter"/>
    <property type="match status" value="1"/>
</dbReference>
<keyword evidence="4" id="KW-1003">Cell membrane</keyword>
<feature type="transmembrane region" description="Helical" evidence="14">
    <location>
        <begin position="358"/>
        <end position="376"/>
    </location>
</feature>
<feature type="transmembrane region" description="Helical" evidence="14">
    <location>
        <begin position="388"/>
        <end position="406"/>
    </location>
</feature>
<evidence type="ECO:0000313" key="16">
    <source>
        <dbReference type="EMBL" id="ODM09643.1"/>
    </source>
</evidence>
<accession>A0A1E3ALN2</accession>
<dbReference type="OrthoDB" id="9810181at2"/>
<feature type="transmembrane region" description="Helical" evidence="14">
    <location>
        <begin position="78"/>
        <end position="96"/>
    </location>
</feature>
<feature type="transmembrane region" description="Helical" evidence="14">
    <location>
        <begin position="445"/>
        <end position="464"/>
    </location>
</feature>
<dbReference type="CDD" id="cd10322">
    <property type="entry name" value="SLC5sbd"/>
    <property type="match status" value="1"/>
</dbReference>
<evidence type="ECO:0000313" key="17">
    <source>
        <dbReference type="Proteomes" id="UP000094067"/>
    </source>
</evidence>
<keyword evidence="5 14" id="KW-0812">Transmembrane</keyword>
<evidence type="ECO:0000256" key="10">
    <source>
        <dbReference type="ARBA" id="ARBA00023136"/>
    </source>
</evidence>
<comment type="catalytic activity">
    <reaction evidence="12">
        <text>L-proline(in) + Na(+)(in) = L-proline(out) + Na(+)(out)</text>
        <dbReference type="Rhea" id="RHEA:28967"/>
        <dbReference type="ChEBI" id="CHEBI:29101"/>
        <dbReference type="ChEBI" id="CHEBI:60039"/>
    </reaction>
</comment>
<feature type="transmembrane region" description="Helical" evidence="14">
    <location>
        <begin position="47"/>
        <end position="66"/>
    </location>
</feature>
<dbReference type="Proteomes" id="UP000094067">
    <property type="component" value="Unassembled WGS sequence"/>
</dbReference>
<evidence type="ECO:0000313" key="18">
    <source>
        <dbReference type="Proteomes" id="UP000095003"/>
    </source>
</evidence>
<evidence type="ECO:0000256" key="12">
    <source>
        <dbReference type="ARBA" id="ARBA00033708"/>
    </source>
</evidence>
<keyword evidence="7 14" id="KW-1133">Transmembrane helix</keyword>
<evidence type="ECO:0000256" key="7">
    <source>
        <dbReference type="ARBA" id="ARBA00022989"/>
    </source>
</evidence>
<organism evidence="16 18">
    <name type="scientific">Eisenbergiella tayi</name>
    <dbReference type="NCBI Taxonomy" id="1432052"/>
    <lineage>
        <taxon>Bacteria</taxon>
        <taxon>Bacillati</taxon>
        <taxon>Bacillota</taxon>
        <taxon>Clostridia</taxon>
        <taxon>Lachnospirales</taxon>
        <taxon>Lachnospiraceae</taxon>
        <taxon>Eisenbergiella</taxon>
    </lineage>
</organism>
<comment type="subcellular location">
    <subcellularLocation>
        <location evidence="1">Cell membrane</location>
        <topology evidence="1">Multi-pass membrane protein</topology>
    </subcellularLocation>
</comment>
<name>A0A1E3ALN2_9FIRM</name>
<feature type="transmembrane region" description="Helical" evidence="14">
    <location>
        <begin position="123"/>
        <end position="151"/>
    </location>
</feature>
<keyword evidence="11" id="KW-0739">Sodium transport</keyword>
<dbReference type="PATRIC" id="fig|1432052.3.peg.4445"/>
<dbReference type="InterPro" id="IPR038377">
    <property type="entry name" value="Na/Glc_symporter_sf"/>
</dbReference>
<feature type="transmembrane region" description="Helical" evidence="14">
    <location>
        <begin position="157"/>
        <end position="180"/>
    </location>
</feature>
<dbReference type="GO" id="GO:0006814">
    <property type="term" value="P:sodium ion transport"/>
    <property type="evidence" value="ECO:0007669"/>
    <property type="project" value="UniProtKB-KW"/>
</dbReference>
<feature type="transmembrane region" description="Helical" evidence="14">
    <location>
        <begin position="267"/>
        <end position="287"/>
    </location>
</feature>
<sequence length="473" mass="49445">MMGENTVIVTICVAYFLVMIGTGIYASRKNKKASDFLVAGRRLNTPMTAITLAAVQIGVGIVLSSATNGYNDGVWPGIYYSIGCGGGLILAGLLTARKLRQEEGYVPLDFFAKRYGDSKGIRFWAWISNVPSLLGIFIAQLLACGGILSGFGIPFEAGVVITAVVILIYCTVGGMWGVVLTDVIQTGIIIIGIPILAVATLIQFTHAGGSIGAIYATPFIPHGMGTKFIYLVLPFFLSISVSYDAYARIQSAKDAKTATRGCIGGGVIVIIIGLLCSTVGAASTILFPGVTDGIFTIAATGVLHPVLAGIVIAAILSAAMSSANCVILSLGASFSRDFYNKFLHPEVENLDELPKAKLISRVAVFGGSIAGILFAFKMTDILDAMIIFNYPYMGSMLVPLLGGLLWSGATRKGAFAAAFAGGIVGVVSFFIGIPGPLYGVINVDLALMIAYLVSAAALVIFSSLDKNGKKVRA</sequence>
<keyword evidence="6" id="KW-0769">Symport</keyword>
<protein>
    <submittedName>
        <fullName evidence="16">Sodium/pantothenate symporter</fullName>
    </submittedName>
</protein>
<keyword evidence="10 14" id="KW-0472">Membrane</keyword>
<dbReference type="PROSITE" id="PS50283">
    <property type="entry name" value="NA_SOLUT_SYMP_3"/>
    <property type="match status" value="1"/>
</dbReference>
<evidence type="ECO:0000256" key="3">
    <source>
        <dbReference type="ARBA" id="ARBA00022448"/>
    </source>
</evidence>
<dbReference type="EMBL" id="MCGI01000004">
    <property type="protein sequence ID" value="ODM09643.1"/>
    <property type="molecule type" value="Genomic_DNA"/>
</dbReference>
<evidence type="ECO:0000256" key="1">
    <source>
        <dbReference type="ARBA" id="ARBA00004651"/>
    </source>
</evidence>
<reference evidence="17 18" key="1">
    <citation type="submission" date="2016-07" db="EMBL/GenBank/DDBJ databases">
        <title>Characterization of isolates of Eisenbergiella tayi derived from blood cultures, using whole genome sequencing.</title>
        <authorList>
            <person name="Burdz T."/>
            <person name="Wiebe D."/>
            <person name="Huynh C."/>
            <person name="Bernard K."/>
        </authorList>
    </citation>
    <scope>NUCLEOTIDE SEQUENCE [LARGE SCALE GENOMIC DNA]</scope>
    <source>
        <strain evidence="15 17">NML 110608</strain>
        <strain evidence="16 18">NML 120489</strain>
    </source>
</reference>
<dbReference type="EMBL" id="MCGH01000002">
    <property type="protein sequence ID" value="ODM06782.1"/>
    <property type="molecule type" value="Genomic_DNA"/>
</dbReference>
<dbReference type="AlphaFoldDB" id="A0A1E3ALN2"/>
<dbReference type="InterPro" id="IPR001734">
    <property type="entry name" value="Na/solute_symporter"/>
</dbReference>
<evidence type="ECO:0000256" key="13">
    <source>
        <dbReference type="RuleBase" id="RU362091"/>
    </source>
</evidence>
<evidence type="ECO:0000256" key="11">
    <source>
        <dbReference type="ARBA" id="ARBA00023201"/>
    </source>
</evidence>
<gene>
    <name evidence="16" type="primary">panF</name>
    <name evidence="16" type="ORF">BEH84_04010</name>
    <name evidence="15" type="ORF">BEI61_02672</name>
</gene>
<dbReference type="RefSeq" id="WP_081330087.1">
    <property type="nucleotide sequence ID" value="NZ_DBFYTC010000105.1"/>
</dbReference>
<evidence type="ECO:0000313" key="15">
    <source>
        <dbReference type="EMBL" id="ODM06782.1"/>
    </source>
</evidence>
<dbReference type="Pfam" id="PF00474">
    <property type="entry name" value="SSF"/>
    <property type="match status" value="1"/>
</dbReference>
<evidence type="ECO:0000256" key="9">
    <source>
        <dbReference type="ARBA" id="ARBA00023065"/>
    </source>
</evidence>
<comment type="caution">
    <text evidence="16">The sequence shown here is derived from an EMBL/GenBank/DDBJ whole genome shotgun (WGS) entry which is preliminary data.</text>
</comment>
<feature type="transmembrane region" description="Helical" evidence="14">
    <location>
        <begin position="187"/>
        <end position="216"/>
    </location>
</feature>